<organism evidence="1 2">
    <name type="scientific">Melipona bicolor</name>
    <dbReference type="NCBI Taxonomy" id="60889"/>
    <lineage>
        <taxon>Eukaryota</taxon>
        <taxon>Metazoa</taxon>
        <taxon>Ecdysozoa</taxon>
        <taxon>Arthropoda</taxon>
        <taxon>Hexapoda</taxon>
        <taxon>Insecta</taxon>
        <taxon>Pterygota</taxon>
        <taxon>Neoptera</taxon>
        <taxon>Endopterygota</taxon>
        <taxon>Hymenoptera</taxon>
        <taxon>Apocrita</taxon>
        <taxon>Aculeata</taxon>
        <taxon>Apoidea</taxon>
        <taxon>Anthophila</taxon>
        <taxon>Apidae</taxon>
        <taxon>Melipona</taxon>
    </lineage>
</organism>
<name>A0AA40KQT2_9HYME</name>
<reference evidence="1" key="1">
    <citation type="submission" date="2021-10" db="EMBL/GenBank/DDBJ databases">
        <title>Melipona bicolor Genome sequencing and assembly.</title>
        <authorList>
            <person name="Araujo N.S."/>
            <person name="Arias M.C."/>
        </authorList>
    </citation>
    <scope>NUCLEOTIDE SEQUENCE</scope>
    <source>
        <strain evidence="1">USP_2M_L1-L4_2017</strain>
        <tissue evidence="1">Whole body</tissue>
    </source>
</reference>
<dbReference type="EMBL" id="JAHYIQ010000009">
    <property type="protein sequence ID" value="KAK1129130.1"/>
    <property type="molecule type" value="Genomic_DNA"/>
</dbReference>
<keyword evidence="2" id="KW-1185">Reference proteome</keyword>
<sequence>MDSLFIWMDSATFGMSLDLDLASDNKSSRCMCILDHLFCSNEALILCLASSLKMIHCRIMGHTLDSINRLDLKMSG</sequence>
<proteinExistence type="predicted"/>
<evidence type="ECO:0000313" key="2">
    <source>
        <dbReference type="Proteomes" id="UP001177670"/>
    </source>
</evidence>
<evidence type="ECO:0000313" key="1">
    <source>
        <dbReference type="EMBL" id="KAK1129130.1"/>
    </source>
</evidence>
<protein>
    <submittedName>
        <fullName evidence="1">Uncharacterized protein</fullName>
    </submittedName>
</protein>
<accession>A0AA40KQT2</accession>
<dbReference type="Proteomes" id="UP001177670">
    <property type="component" value="Unassembled WGS sequence"/>
</dbReference>
<gene>
    <name evidence="1" type="ORF">K0M31_020260</name>
</gene>
<comment type="caution">
    <text evidence="1">The sequence shown here is derived from an EMBL/GenBank/DDBJ whole genome shotgun (WGS) entry which is preliminary data.</text>
</comment>
<dbReference type="AlphaFoldDB" id="A0AA40KQT2"/>